<dbReference type="PANTHER" id="PTHR13475:SF3">
    <property type="entry name" value="NEUGRIN"/>
    <property type="match status" value="1"/>
</dbReference>
<dbReference type="OMA" id="YRARSMQ"/>
<dbReference type="AlphaFoldDB" id="A0A226EJQ6"/>
<comment type="caution">
    <text evidence="2">The sequence shown here is derived from an EMBL/GenBank/DDBJ whole genome shotgun (WGS) entry which is preliminary data.</text>
</comment>
<dbReference type="OrthoDB" id="6415470at2759"/>
<dbReference type="InterPro" id="IPR010487">
    <property type="entry name" value="NGRN/Rrg9"/>
</dbReference>
<feature type="region of interest" description="Disordered" evidence="1">
    <location>
        <begin position="345"/>
        <end position="407"/>
    </location>
</feature>
<feature type="compositionally biased region" description="Polar residues" evidence="1">
    <location>
        <begin position="348"/>
        <end position="361"/>
    </location>
</feature>
<protein>
    <submittedName>
        <fullName evidence="2">Neugrin</fullName>
    </submittedName>
</protein>
<name>A0A226EJQ6_FOLCA</name>
<reference evidence="2 3" key="1">
    <citation type="submission" date="2015-12" db="EMBL/GenBank/DDBJ databases">
        <title>The genome of Folsomia candida.</title>
        <authorList>
            <person name="Faddeeva A."/>
            <person name="Derks M.F."/>
            <person name="Anvar Y."/>
            <person name="Smit S."/>
            <person name="Van Straalen N."/>
            <person name="Roelofs D."/>
        </authorList>
    </citation>
    <scope>NUCLEOTIDE SEQUENCE [LARGE SCALE GENOMIC DNA]</scope>
    <source>
        <strain evidence="2 3">VU population</strain>
        <tissue evidence="2">Whole body</tissue>
    </source>
</reference>
<gene>
    <name evidence="2" type="ORF">Fcan01_08178</name>
</gene>
<feature type="compositionally biased region" description="Low complexity" evidence="1">
    <location>
        <begin position="265"/>
        <end position="279"/>
    </location>
</feature>
<feature type="compositionally biased region" description="Polar residues" evidence="1">
    <location>
        <begin position="389"/>
        <end position="405"/>
    </location>
</feature>
<sequence length="445" mass="51501">MSRILRMLSLRTVVKVLEQAAISGSETNHLQIRNLASSVSNIVRPVAIRNTSRKKNEPINFDDLDVEKVRKDFHKELKNEFAVRGDIGETDLDVLNNDSFDDMQREYAELRSQFRKNKMYRKHFKKVMDEKEISVLTYAEKEKIRYLHSTNPEEWTPDALSLSFPISPNGVSKLVKSSYRARSMQDIQAHDKLVAERIESIKRGEIDMTPDLQEKMKIRDKIPLHVGLVDQYDKTMLLKMEPVKFIGEFQRLVSSPPKPDSETNSVSLLSSERVRSSSLMRHQQGSKTEPDLGDFYYLEGTPKTNEELRKMKVSLNRYMTFTEFKSKMKLEGGAKSRNQEIQHLATLDDNSTEPTPTSLSEFEQDEGNEADSSNRAPIHKFKQRHNESVPENSNNRTGPSEWNNIRSRDHQFEDRINVPIGSKQDIYQKGNSFYDETGEFIYKVI</sequence>
<proteinExistence type="predicted"/>
<keyword evidence="3" id="KW-1185">Reference proteome</keyword>
<accession>A0A226EJQ6</accession>
<organism evidence="2 3">
    <name type="scientific">Folsomia candida</name>
    <name type="common">Springtail</name>
    <dbReference type="NCBI Taxonomy" id="158441"/>
    <lineage>
        <taxon>Eukaryota</taxon>
        <taxon>Metazoa</taxon>
        <taxon>Ecdysozoa</taxon>
        <taxon>Arthropoda</taxon>
        <taxon>Hexapoda</taxon>
        <taxon>Collembola</taxon>
        <taxon>Entomobryomorpha</taxon>
        <taxon>Isotomoidea</taxon>
        <taxon>Isotomidae</taxon>
        <taxon>Proisotominae</taxon>
        <taxon>Folsomia</taxon>
    </lineage>
</organism>
<evidence type="ECO:0000256" key="1">
    <source>
        <dbReference type="SAM" id="MobiDB-lite"/>
    </source>
</evidence>
<feature type="region of interest" description="Disordered" evidence="1">
    <location>
        <begin position="253"/>
        <end position="294"/>
    </location>
</feature>
<evidence type="ECO:0000313" key="3">
    <source>
        <dbReference type="Proteomes" id="UP000198287"/>
    </source>
</evidence>
<evidence type="ECO:0000313" key="2">
    <source>
        <dbReference type="EMBL" id="OXA57872.1"/>
    </source>
</evidence>
<dbReference type="EMBL" id="LNIX01000003">
    <property type="protein sequence ID" value="OXA57872.1"/>
    <property type="molecule type" value="Genomic_DNA"/>
</dbReference>
<dbReference type="GO" id="GO:0005634">
    <property type="term" value="C:nucleus"/>
    <property type="evidence" value="ECO:0007669"/>
    <property type="project" value="TreeGrafter"/>
</dbReference>
<dbReference type="PANTHER" id="PTHR13475">
    <property type="entry name" value="NEUGRIN"/>
    <property type="match status" value="1"/>
</dbReference>
<dbReference type="Proteomes" id="UP000198287">
    <property type="component" value="Unassembled WGS sequence"/>
</dbReference>